<accession>A0A6J7I4P5</accession>
<evidence type="ECO:0000313" key="4">
    <source>
        <dbReference type="EMBL" id="CAB4836611.1"/>
    </source>
</evidence>
<organism evidence="5">
    <name type="scientific">freshwater metagenome</name>
    <dbReference type="NCBI Taxonomy" id="449393"/>
    <lineage>
        <taxon>unclassified sequences</taxon>
        <taxon>metagenomes</taxon>
        <taxon>ecological metagenomes</taxon>
    </lineage>
</organism>
<comment type="similarity">
    <text evidence="1">Belongs to the peptidase S58 family.</text>
</comment>
<protein>
    <submittedName>
        <fullName evidence="5">Unannotated protein</fullName>
    </submittedName>
</protein>
<dbReference type="Gene3D" id="3.60.70.12">
    <property type="entry name" value="L-amino peptidase D-ALA esterase/amidase"/>
    <property type="match status" value="1"/>
</dbReference>
<dbReference type="Pfam" id="PF03576">
    <property type="entry name" value="Peptidase_S58"/>
    <property type="match status" value="1"/>
</dbReference>
<evidence type="ECO:0000256" key="1">
    <source>
        <dbReference type="ARBA" id="ARBA00007068"/>
    </source>
</evidence>
<name>A0A6J7I4P5_9ZZZZ</name>
<evidence type="ECO:0000256" key="2">
    <source>
        <dbReference type="SAM" id="MobiDB-lite"/>
    </source>
</evidence>
<dbReference type="InterPro" id="IPR005321">
    <property type="entry name" value="Peptidase_S58_DmpA"/>
</dbReference>
<dbReference type="AlphaFoldDB" id="A0A6J7I4P5"/>
<dbReference type="SUPFAM" id="SSF56266">
    <property type="entry name" value="DmpA/ArgJ-like"/>
    <property type="match status" value="1"/>
</dbReference>
<dbReference type="GO" id="GO:0004177">
    <property type="term" value="F:aminopeptidase activity"/>
    <property type="evidence" value="ECO:0007669"/>
    <property type="project" value="TreeGrafter"/>
</dbReference>
<dbReference type="CDD" id="cd02252">
    <property type="entry name" value="nylC_like"/>
    <property type="match status" value="1"/>
</dbReference>
<gene>
    <name evidence="3" type="ORF">UFOPK2754_00824</name>
    <name evidence="4" type="ORF">UFOPK3139_03055</name>
    <name evidence="5" type="ORF">UFOPK3543_02339</name>
    <name evidence="6" type="ORF">UFOPK3967_00410</name>
</gene>
<sequence>MSATGSIDLGIEGVLVGHHTDEEARTGCTVVMFPEGSVASGEVRGGAPATREFALLDPTRTVARIDAVVLSGGSAFGLAACDGVMQWCSMEGRGFETKWARVPIVVGMSLYDLGQGDASVRPTAADGYRAANDASSGPVSWGVLGAGTGATVGKWRGIDHVRPGGLGVAVVRRGALVVAAIIAVNAVGDIDDGVAAVAIADGSFTWPVPPEPPEQFGEVAGDLAPAGTNTTIGVILTNAPLDKVGCQLLAQSGHDGLARALFPAHSRSDGDAIVAVSVPPSPDGSASDPDPTEESPTWEVDVVRILGTVAVEQAVRSLT</sequence>
<dbReference type="PANTHER" id="PTHR36512">
    <property type="entry name" value="D-AMINOPEPTIDASE"/>
    <property type="match status" value="1"/>
</dbReference>
<dbReference type="EMBL" id="CAFBMH010000111">
    <property type="protein sequence ID" value="CAB4925516.1"/>
    <property type="molecule type" value="Genomic_DNA"/>
</dbReference>
<dbReference type="EMBL" id="CAFBOS010000015">
    <property type="protein sequence ID" value="CAB4981884.1"/>
    <property type="molecule type" value="Genomic_DNA"/>
</dbReference>
<feature type="region of interest" description="Disordered" evidence="2">
    <location>
        <begin position="277"/>
        <end position="300"/>
    </location>
</feature>
<evidence type="ECO:0000313" key="3">
    <source>
        <dbReference type="EMBL" id="CAB4735889.1"/>
    </source>
</evidence>
<dbReference type="EMBL" id="CAEZYR010000021">
    <property type="protein sequence ID" value="CAB4735889.1"/>
    <property type="molecule type" value="Genomic_DNA"/>
</dbReference>
<dbReference type="PANTHER" id="PTHR36512:SF3">
    <property type="entry name" value="BLR5678 PROTEIN"/>
    <property type="match status" value="1"/>
</dbReference>
<reference evidence="5" key="1">
    <citation type="submission" date="2020-05" db="EMBL/GenBank/DDBJ databases">
        <authorList>
            <person name="Chiriac C."/>
            <person name="Salcher M."/>
            <person name="Ghai R."/>
            <person name="Kavagutti S V."/>
        </authorList>
    </citation>
    <scope>NUCLEOTIDE SEQUENCE</scope>
</reference>
<evidence type="ECO:0000313" key="6">
    <source>
        <dbReference type="EMBL" id="CAB4981884.1"/>
    </source>
</evidence>
<proteinExistence type="inferred from homology"/>
<feature type="compositionally biased region" description="Low complexity" evidence="2">
    <location>
        <begin position="277"/>
        <end position="289"/>
    </location>
</feature>
<dbReference type="EMBL" id="CAFABA010000203">
    <property type="protein sequence ID" value="CAB4836611.1"/>
    <property type="molecule type" value="Genomic_DNA"/>
</dbReference>
<dbReference type="InterPro" id="IPR016117">
    <property type="entry name" value="ArgJ-like_dom_sf"/>
</dbReference>
<evidence type="ECO:0000313" key="5">
    <source>
        <dbReference type="EMBL" id="CAB4925516.1"/>
    </source>
</evidence>